<evidence type="ECO:0000313" key="10">
    <source>
        <dbReference type="Proteomes" id="UP000694888"/>
    </source>
</evidence>
<reference evidence="11" key="1">
    <citation type="submission" date="2025-08" db="UniProtKB">
        <authorList>
            <consortium name="RefSeq"/>
        </authorList>
    </citation>
    <scope>IDENTIFICATION</scope>
</reference>
<evidence type="ECO:0000256" key="1">
    <source>
        <dbReference type="ARBA" id="ARBA00004651"/>
    </source>
</evidence>
<keyword evidence="5 9" id="KW-1133">Transmembrane helix</keyword>
<comment type="subcellular location">
    <subcellularLocation>
        <location evidence="1 9">Cell membrane</location>
        <topology evidence="1 9">Multi-pass membrane protein</topology>
    </subcellularLocation>
</comment>
<protein>
    <recommendedName>
        <fullName evidence="9">Innexin</fullName>
    </recommendedName>
</protein>
<dbReference type="InterPro" id="IPR000990">
    <property type="entry name" value="Innexin"/>
</dbReference>
<evidence type="ECO:0000256" key="4">
    <source>
        <dbReference type="ARBA" id="ARBA00022692"/>
    </source>
</evidence>
<organism evidence="10 11">
    <name type="scientific">Aplysia californica</name>
    <name type="common">California sea hare</name>
    <dbReference type="NCBI Taxonomy" id="6500"/>
    <lineage>
        <taxon>Eukaryota</taxon>
        <taxon>Metazoa</taxon>
        <taxon>Spiralia</taxon>
        <taxon>Lophotrochozoa</taxon>
        <taxon>Mollusca</taxon>
        <taxon>Gastropoda</taxon>
        <taxon>Heterobranchia</taxon>
        <taxon>Euthyneura</taxon>
        <taxon>Tectipleura</taxon>
        <taxon>Aplysiida</taxon>
        <taxon>Aplysioidea</taxon>
        <taxon>Aplysiidae</taxon>
        <taxon>Aplysia</taxon>
    </lineage>
</organism>
<proteinExistence type="inferred from homology"/>
<accession>A0ABM0K7Z6</accession>
<feature type="transmembrane region" description="Helical" evidence="9">
    <location>
        <begin position="147"/>
        <end position="172"/>
    </location>
</feature>
<comment type="similarity">
    <text evidence="9">Belongs to the pannexin family.</text>
</comment>
<evidence type="ECO:0000256" key="6">
    <source>
        <dbReference type="ARBA" id="ARBA00023065"/>
    </source>
</evidence>
<feature type="transmembrane region" description="Helical" evidence="9">
    <location>
        <begin position="227"/>
        <end position="249"/>
    </location>
</feature>
<keyword evidence="8 9" id="KW-0407">Ion channel</keyword>
<evidence type="ECO:0000256" key="8">
    <source>
        <dbReference type="ARBA" id="ARBA00023303"/>
    </source>
</evidence>
<feature type="transmembrane region" description="Helical" evidence="9">
    <location>
        <begin position="20"/>
        <end position="38"/>
    </location>
</feature>
<evidence type="ECO:0000256" key="7">
    <source>
        <dbReference type="ARBA" id="ARBA00023136"/>
    </source>
</evidence>
<dbReference type="GeneID" id="101864183"/>
<comment type="function">
    <text evidence="9">Structural component of the gap junctions.</text>
</comment>
<keyword evidence="6 9" id="KW-0406">Ion transport</keyword>
<dbReference type="Proteomes" id="UP000694888">
    <property type="component" value="Unplaced"/>
</dbReference>
<feature type="transmembrane region" description="Helical" evidence="9">
    <location>
        <begin position="340"/>
        <end position="363"/>
    </location>
</feature>
<dbReference type="Pfam" id="PF00876">
    <property type="entry name" value="Innexin"/>
    <property type="match status" value="1"/>
</dbReference>
<evidence type="ECO:0000256" key="2">
    <source>
        <dbReference type="ARBA" id="ARBA00022448"/>
    </source>
</evidence>
<gene>
    <name evidence="11" type="primary">LOC101864183</name>
    <name evidence="9" type="synonym">inx</name>
</gene>
<keyword evidence="7 9" id="KW-0472">Membrane</keyword>
<keyword evidence="4 9" id="KW-0812">Transmembrane</keyword>
<dbReference type="PROSITE" id="PS51013">
    <property type="entry name" value="PANNEXIN"/>
    <property type="match status" value="1"/>
</dbReference>
<keyword evidence="10" id="KW-1185">Reference proteome</keyword>
<sequence length="426" mass="47176">MSLFRKSQSEDGVDRYTRLWSVLLLLTLALVTWLLPFSPTISSLATRPSEQPLNRLEPPTYHAKCWVPNEFTGSYADFANRICASFANSAYRGEKNVSLYRLTEDSGPINIPTMERFTPKLMTTSNLESRSHRQMTSQDSSLGPDTYLFLAVTVPLALFLFAVCLKLPLILFRLMSGFGSINVDRTLDTARGGLTLDTGSRRQLNFDLSRAATEAAKTSRGVALSYLMFKLLLCVVTLVELVVLGSLLMPQLTQLKDRNDNPGLVYGTSTQTSPDLHGKAYEFENDMLLICEFEIRQLQNVVTFDLQCLFSYDEGATAGHSRVGAETQQLAGDVLNGYHALLTAVLAYLVILLVVNVLSLITWTSKLVFGIFRSSLLQGSSSLSLDLSFLLLMSQENNGPLVTQELAGHLTSVTGLDRVMDKRTIE</sequence>
<keyword evidence="3" id="KW-1003">Cell membrane</keyword>
<evidence type="ECO:0000313" key="11">
    <source>
        <dbReference type="RefSeq" id="XP_005110953.1"/>
    </source>
</evidence>
<dbReference type="RefSeq" id="XP_005110953.1">
    <property type="nucleotide sequence ID" value="XM_005110896.3"/>
</dbReference>
<evidence type="ECO:0000256" key="9">
    <source>
        <dbReference type="RuleBase" id="RU010713"/>
    </source>
</evidence>
<name>A0ABM0K7Z6_APLCA</name>
<evidence type="ECO:0000256" key="5">
    <source>
        <dbReference type="ARBA" id="ARBA00022989"/>
    </source>
</evidence>
<evidence type="ECO:0000256" key="3">
    <source>
        <dbReference type="ARBA" id="ARBA00022475"/>
    </source>
</evidence>
<keyword evidence="2 9" id="KW-0813">Transport</keyword>